<accession>A0A5B7TWU3</accession>
<gene>
    <name evidence="1" type="ORF">FF125_12150</name>
</gene>
<dbReference type="Pfam" id="PF13715">
    <property type="entry name" value="CarbopepD_reg_2"/>
    <property type="match status" value="1"/>
</dbReference>
<dbReference type="KEGG" id="fbe:FF125_12150"/>
<sequence length="277" mass="31444">MKNNTFFYIIFLLSSVGFAQQERITIYGNIKSDGAELENIHILNKNSKKGSITNSKGEFTIETKEKDTLVITGIQFYYLEIPITNNHISNKLLSVDLFQKTNELDEVEIKHNLTANMTVDSDEIKIAKNVKDGVLDFSKIDLNMVDVKMDASSRSRTSSDDQLMPNMNPNLIAIATLLFKPIVKELSKIGATKRNIKKLDRRYTNEVIAAPENIRLDFGDVFFTETLKIPTSHIEEFIATCSPKGIARLYADDKKIEIIDILISESKIYLEKIKTKN</sequence>
<organism evidence="1 2">
    <name type="scientific">Aureibaculum algae</name>
    <dbReference type="NCBI Taxonomy" id="2584122"/>
    <lineage>
        <taxon>Bacteria</taxon>
        <taxon>Pseudomonadati</taxon>
        <taxon>Bacteroidota</taxon>
        <taxon>Flavobacteriia</taxon>
        <taxon>Flavobacteriales</taxon>
        <taxon>Flavobacteriaceae</taxon>
        <taxon>Aureibaculum</taxon>
    </lineage>
</organism>
<keyword evidence="2" id="KW-1185">Reference proteome</keyword>
<reference evidence="1 2" key="1">
    <citation type="submission" date="2019-05" db="EMBL/GenBank/DDBJ databases">
        <title>Algicella ahnfeltiae gen. nov., sp. nov., a novel marine bacterium of the family Flavobacteriaceae isolated from a red alga.</title>
        <authorList>
            <person name="Nedashkovskaya O.I."/>
            <person name="Kukhlevskiy A.D."/>
            <person name="Kim S.-G."/>
            <person name="Zhukova N.V."/>
            <person name="Mikhailov V.V."/>
        </authorList>
    </citation>
    <scope>NUCLEOTIDE SEQUENCE [LARGE SCALE GENOMIC DNA]</scope>
    <source>
        <strain evidence="1 2">10Alg115</strain>
    </source>
</reference>
<name>A0A5B7TWU3_9FLAO</name>
<protein>
    <recommendedName>
        <fullName evidence="3">Carboxypeptidase-like regulatory domain-containing protein</fullName>
    </recommendedName>
</protein>
<proteinExistence type="predicted"/>
<dbReference type="SUPFAM" id="SSF49464">
    <property type="entry name" value="Carboxypeptidase regulatory domain-like"/>
    <property type="match status" value="1"/>
</dbReference>
<evidence type="ECO:0008006" key="3">
    <source>
        <dbReference type="Google" id="ProtNLM"/>
    </source>
</evidence>
<dbReference type="OrthoDB" id="1417583at2"/>
<evidence type="ECO:0000313" key="2">
    <source>
        <dbReference type="Proteomes" id="UP000306229"/>
    </source>
</evidence>
<evidence type="ECO:0000313" key="1">
    <source>
        <dbReference type="EMBL" id="QCX39152.1"/>
    </source>
</evidence>
<dbReference type="RefSeq" id="WP_138950017.1">
    <property type="nucleotide sequence ID" value="NZ_CP040749.1"/>
</dbReference>
<dbReference type="Proteomes" id="UP000306229">
    <property type="component" value="Chromosome"/>
</dbReference>
<dbReference type="InterPro" id="IPR008969">
    <property type="entry name" value="CarboxyPept-like_regulatory"/>
</dbReference>
<dbReference type="EMBL" id="CP040749">
    <property type="protein sequence ID" value="QCX39152.1"/>
    <property type="molecule type" value="Genomic_DNA"/>
</dbReference>
<dbReference type="AlphaFoldDB" id="A0A5B7TWU3"/>